<dbReference type="Proteomes" id="UP000027937">
    <property type="component" value="Plasmid p1Ch9693"/>
</dbReference>
<geneLocation type="plasmid" evidence="2 3">
    <name>p1Ch9693</name>
</geneLocation>
<dbReference type="EMBL" id="JENX01000125">
    <property type="protein sequence ID" value="KEI14021.1"/>
    <property type="molecule type" value="Genomic_DNA"/>
</dbReference>
<name>A0ABR4TAM1_CLOHA</name>
<dbReference type="InterPro" id="IPR045403">
    <property type="entry name" value="HTH_59_Firmicutes_type"/>
</dbReference>
<dbReference type="Pfam" id="PF20038">
    <property type="entry name" value="HTH_59"/>
    <property type="match status" value="1"/>
</dbReference>
<comment type="caution">
    <text evidence="2">The sequence shown here is derived from an EMBL/GenBank/DDBJ whole genome shotgun (WGS) entry which is preliminary data.</text>
</comment>
<keyword evidence="2" id="KW-0614">Plasmid</keyword>
<sequence length="179" mass="20866">MKNNSLEVLIMRELTWAEYCKEYQESQKHLRSLIKRLYKTPNNSVSDNTVHIVERELEKSSTFSIEDITINVKKENVEVLYNCDDIEEIKEMEENYNIKEINDLDIILNCDIESFEIVFNNILGDILTSNEASEMYGVAEGTIRSAMKTGKLKYGTDYRKAGRITLIRKEAMEREYGTN</sequence>
<reference evidence="3" key="1">
    <citation type="journal article" date="2014" name="PLoS ONE">
        <title>Plasmidome interchange between Clostridium botulinum, Clostridium novyi and Clostridium haemolyticum converts strains of independent lineages into distinctly different pathogens.</title>
        <authorList>
            <person name="Skarin H."/>
            <person name="Segerman B."/>
        </authorList>
    </citation>
    <scope>NUCLEOTIDE SEQUENCE [LARGE SCALE GENOMIC DNA]</scope>
    <source>
        <strain evidence="3">NCTC 9693</strain>
    </source>
</reference>
<feature type="domain" description="Helix-turn-helix" evidence="1">
    <location>
        <begin position="123"/>
        <end position="178"/>
    </location>
</feature>
<evidence type="ECO:0000259" key="1">
    <source>
        <dbReference type="Pfam" id="PF20038"/>
    </source>
</evidence>
<accession>A0ABR4TAM1</accession>
<protein>
    <recommendedName>
        <fullName evidence="1">Helix-turn-helix domain-containing protein</fullName>
    </recommendedName>
</protein>
<evidence type="ECO:0000313" key="2">
    <source>
        <dbReference type="EMBL" id="KEI14021.1"/>
    </source>
</evidence>
<evidence type="ECO:0000313" key="3">
    <source>
        <dbReference type="Proteomes" id="UP000027937"/>
    </source>
</evidence>
<organism evidence="2 3">
    <name type="scientific">Clostridium haemolyticum NCTC 9693</name>
    <dbReference type="NCBI Taxonomy" id="1443114"/>
    <lineage>
        <taxon>Bacteria</taxon>
        <taxon>Bacillati</taxon>
        <taxon>Bacillota</taxon>
        <taxon>Clostridia</taxon>
        <taxon>Eubacteriales</taxon>
        <taxon>Clostridiaceae</taxon>
        <taxon>Clostridium</taxon>
    </lineage>
</organism>
<proteinExistence type="predicted"/>
<gene>
    <name evidence="2" type="ORF">Z960_p0016</name>
</gene>
<keyword evidence="3" id="KW-1185">Reference proteome</keyword>